<keyword evidence="2" id="KW-0479">Metal-binding</keyword>
<reference evidence="11" key="1">
    <citation type="submission" date="2020-06" db="EMBL/GenBank/DDBJ databases">
        <title>A chromosome-scale genome assembly of Talaromyces rugulosus W13939.</title>
        <authorList>
            <person name="Wang B."/>
            <person name="Guo L."/>
            <person name="Ye K."/>
            <person name="Wang L."/>
        </authorList>
    </citation>
    <scope>NUCLEOTIDE SEQUENCE [LARGE SCALE GENOMIC DNA]</scope>
    <source>
        <strain evidence="11">W13939</strain>
    </source>
</reference>
<sequence length="770" mass="86842">MPKVARTYQCQRCSRSFARLEHLQRHDRSHTKEKPFACQRCEKSFTRKDLLARHERLAHATSLIEESPALLSPNSTFQALNTPSSTISKDHALPITPAFAGQSPSRLSPSSIHPREDHLMSYQGSVSNPDHAPLENFSPHFRMPDLTPYDGNDFSSFLDSVSLPSNPYSPTYQPLPLFPAINLHSLVPNHTADRTALSETIPPSTGNTILPRLGSNLPSLQPDRLNPPHWGPPKGCITVTTDCRDRLVSSLNHYGNVLDNPKLPSRHALSRCLTGYFTGFHDYYPFLHPPTMNIDEISAESLLAMASLGSRYYHEVEMSMNLYEISKAMTMERIRRYSNSAGHRMRASLKENPPHVEEGSRFIANNNDDYEVLLDMIQSLTFLIAVSGWSEHTPPYFEALSMRSSIEALLRMGGLNTLPRVEDSSWRSCTKREIAKRTKLIVFCFLNLHTIVYDLPPVILAEEITMELPCTETEWQATGQASWLEARKQSQGEPKLTDALGFLFNGDTDARPKGVNVNSFSTLGGYVLIHAIIQHLWLVRKSSRLSYPQTDGVISPDIANLERVLERWCQCWEHNQESSMNPFSPHGPVSFTSMSLLRLAYIRINMATGSIRRLDTWDPHQIALSLRNSLPAQRSDRLTRAALHCAHALSIPVKLGISYVAHTHVALWSNQYALCSLESAVLLAKWLEVVTTPGLYPVVTEHEHKILDFVIEMVQETQHGASRNWLLENNMRLCAIVTRLWSRLFGGDNIWEMPDLIGQSLSEYADLLEA</sequence>
<dbReference type="CDD" id="cd12148">
    <property type="entry name" value="fungal_TF_MHR"/>
    <property type="match status" value="1"/>
</dbReference>
<dbReference type="PANTHER" id="PTHR40626:SF25">
    <property type="entry name" value="TRANSCRIPTION FACTOR, PUTATIVE (AFU_ORTHOLOGUE AFUA_3G02070)-RELATED"/>
    <property type="match status" value="1"/>
</dbReference>
<dbReference type="RefSeq" id="XP_035340513.1">
    <property type="nucleotide sequence ID" value="XM_035484620.1"/>
</dbReference>
<dbReference type="AlphaFoldDB" id="A0A7H8QK95"/>
<dbReference type="GO" id="GO:0008270">
    <property type="term" value="F:zinc ion binding"/>
    <property type="evidence" value="ECO:0007669"/>
    <property type="project" value="UniProtKB-KW"/>
</dbReference>
<keyword evidence="6" id="KW-0539">Nucleus</keyword>
<dbReference type="Pfam" id="PF04082">
    <property type="entry name" value="Fungal_trans"/>
    <property type="match status" value="1"/>
</dbReference>
<gene>
    <name evidence="10" type="ORF">TRUGW13939_01420</name>
</gene>
<dbReference type="Gene3D" id="3.30.160.60">
    <property type="entry name" value="Classic Zinc Finger"/>
    <property type="match status" value="2"/>
</dbReference>
<accession>A0A7H8QK95</accession>
<dbReference type="GO" id="GO:0000981">
    <property type="term" value="F:DNA-binding transcription factor activity, RNA polymerase II-specific"/>
    <property type="evidence" value="ECO:0007669"/>
    <property type="project" value="InterPro"/>
</dbReference>
<feature type="region of interest" description="Disordered" evidence="8">
    <location>
        <begin position="96"/>
        <end position="115"/>
    </location>
</feature>
<dbReference type="SMART" id="SM00355">
    <property type="entry name" value="ZnF_C2H2"/>
    <property type="match status" value="2"/>
</dbReference>
<protein>
    <recommendedName>
        <fullName evidence="9">C2H2-type domain-containing protein</fullName>
    </recommendedName>
</protein>
<dbReference type="Proteomes" id="UP000509510">
    <property type="component" value="Chromosome I"/>
</dbReference>
<feature type="domain" description="C2H2-type" evidence="9">
    <location>
        <begin position="36"/>
        <end position="60"/>
    </location>
</feature>
<dbReference type="GO" id="GO:0000785">
    <property type="term" value="C:chromatin"/>
    <property type="evidence" value="ECO:0007669"/>
    <property type="project" value="TreeGrafter"/>
</dbReference>
<dbReference type="OrthoDB" id="654211at2759"/>
<evidence type="ECO:0000313" key="10">
    <source>
        <dbReference type="EMBL" id="QKX54334.1"/>
    </source>
</evidence>
<dbReference type="GO" id="GO:0006351">
    <property type="term" value="P:DNA-templated transcription"/>
    <property type="evidence" value="ECO:0007669"/>
    <property type="project" value="InterPro"/>
</dbReference>
<dbReference type="PROSITE" id="PS50157">
    <property type="entry name" value="ZINC_FINGER_C2H2_2"/>
    <property type="match status" value="2"/>
</dbReference>
<keyword evidence="5" id="KW-0862">Zinc</keyword>
<keyword evidence="11" id="KW-1185">Reference proteome</keyword>
<comment type="subcellular location">
    <subcellularLocation>
        <location evidence="1">Nucleus</location>
    </subcellularLocation>
</comment>
<evidence type="ECO:0000259" key="9">
    <source>
        <dbReference type="PROSITE" id="PS50157"/>
    </source>
</evidence>
<dbReference type="InterPro" id="IPR007219">
    <property type="entry name" value="XnlR_reg_dom"/>
</dbReference>
<evidence type="ECO:0000256" key="3">
    <source>
        <dbReference type="ARBA" id="ARBA00022737"/>
    </source>
</evidence>
<dbReference type="SUPFAM" id="SSF57667">
    <property type="entry name" value="beta-beta-alpha zinc fingers"/>
    <property type="match status" value="1"/>
</dbReference>
<dbReference type="InterPro" id="IPR036236">
    <property type="entry name" value="Znf_C2H2_sf"/>
</dbReference>
<evidence type="ECO:0000256" key="5">
    <source>
        <dbReference type="ARBA" id="ARBA00022833"/>
    </source>
</evidence>
<evidence type="ECO:0000256" key="2">
    <source>
        <dbReference type="ARBA" id="ARBA00022723"/>
    </source>
</evidence>
<evidence type="ECO:0000256" key="1">
    <source>
        <dbReference type="ARBA" id="ARBA00004123"/>
    </source>
</evidence>
<dbReference type="PROSITE" id="PS00028">
    <property type="entry name" value="ZINC_FINGER_C2H2_1"/>
    <property type="match status" value="2"/>
</dbReference>
<dbReference type="KEGG" id="trg:TRUGW13939_01420"/>
<name>A0A7H8QK95_TALRU</name>
<feature type="region of interest" description="Disordered" evidence="8">
    <location>
        <begin position="197"/>
        <end position="228"/>
    </location>
</feature>
<feature type="compositionally biased region" description="Polar residues" evidence="8">
    <location>
        <begin position="102"/>
        <end position="111"/>
    </location>
</feature>
<dbReference type="GO" id="GO:0000978">
    <property type="term" value="F:RNA polymerase II cis-regulatory region sequence-specific DNA binding"/>
    <property type="evidence" value="ECO:0007669"/>
    <property type="project" value="InterPro"/>
</dbReference>
<feature type="compositionally biased region" description="Polar residues" evidence="8">
    <location>
        <begin position="197"/>
        <end position="208"/>
    </location>
</feature>
<keyword evidence="4 7" id="KW-0863">Zinc-finger</keyword>
<feature type="domain" description="C2H2-type" evidence="9">
    <location>
        <begin position="8"/>
        <end position="35"/>
    </location>
</feature>
<dbReference type="FunFam" id="3.30.160.60:FF:000624">
    <property type="entry name" value="zinc finger protein 697"/>
    <property type="match status" value="1"/>
</dbReference>
<dbReference type="FunFam" id="3.30.160.60:FF:002123">
    <property type="entry name" value="C2H2 transcription factor, putative"/>
    <property type="match status" value="1"/>
</dbReference>
<proteinExistence type="predicted"/>
<dbReference type="PANTHER" id="PTHR40626">
    <property type="entry name" value="MIP31509P"/>
    <property type="match status" value="1"/>
</dbReference>
<evidence type="ECO:0000313" key="11">
    <source>
        <dbReference type="Proteomes" id="UP000509510"/>
    </source>
</evidence>
<evidence type="ECO:0000256" key="4">
    <source>
        <dbReference type="ARBA" id="ARBA00022771"/>
    </source>
</evidence>
<dbReference type="EMBL" id="CP055898">
    <property type="protein sequence ID" value="QKX54334.1"/>
    <property type="molecule type" value="Genomic_DNA"/>
</dbReference>
<dbReference type="InterPro" id="IPR051059">
    <property type="entry name" value="VerF-like"/>
</dbReference>
<evidence type="ECO:0000256" key="7">
    <source>
        <dbReference type="PROSITE-ProRule" id="PRU00042"/>
    </source>
</evidence>
<dbReference type="GO" id="GO:0005634">
    <property type="term" value="C:nucleus"/>
    <property type="evidence" value="ECO:0007669"/>
    <property type="project" value="UniProtKB-SubCell"/>
</dbReference>
<keyword evidence="3" id="KW-0677">Repeat</keyword>
<dbReference type="Pfam" id="PF00096">
    <property type="entry name" value="zf-C2H2"/>
    <property type="match status" value="2"/>
</dbReference>
<dbReference type="GeneID" id="55988931"/>
<evidence type="ECO:0000256" key="6">
    <source>
        <dbReference type="ARBA" id="ARBA00023242"/>
    </source>
</evidence>
<organism evidence="10 11">
    <name type="scientific">Talaromyces rugulosus</name>
    <name type="common">Penicillium rugulosum</name>
    <dbReference type="NCBI Taxonomy" id="121627"/>
    <lineage>
        <taxon>Eukaryota</taxon>
        <taxon>Fungi</taxon>
        <taxon>Dikarya</taxon>
        <taxon>Ascomycota</taxon>
        <taxon>Pezizomycotina</taxon>
        <taxon>Eurotiomycetes</taxon>
        <taxon>Eurotiomycetidae</taxon>
        <taxon>Eurotiales</taxon>
        <taxon>Trichocomaceae</taxon>
        <taxon>Talaromyces</taxon>
        <taxon>Talaromyces sect. Islandici</taxon>
    </lineage>
</organism>
<evidence type="ECO:0000256" key="8">
    <source>
        <dbReference type="SAM" id="MobiDB-lite"/>
    </source>
</evidence>
<dbReference type="InterPro" id="IPR013087">
    <property type="entry name" value="Znf_C2H2_type"/>
</dbReference>